<organism evidence="2">
    <name type="scientific">Tanacetum cinerariifolium</name>
    <name type="common">Dalmatian daisy</name>
    <name type="synonym">Chrysanthemum cinerariifolium</name>
    <dbReference type="NCBI Taxonomy" id="118510"/>
    <lineage>
        <taxon>Eukaryota</taxon>
        <taxon>Viridiplantae</taxon>
        <taxon>Streptophyta</taxon>
        <taxon>Embryophyta</taxon>
        <taxon>Tracheophyta</taxon>
        <taxon>Spermatophyta</taxon>
        <taxon>Magnoliopsida</taxon>
        <taxon>eudicotyledons</taxon>
        <taxon>Gunneridae</taxon>
        <taxon>Pentapetalae</taxon>
        <taxon>asterids</taxon>
        <taxon>campanulids</taxon>
        <taxon>Asterales</taxon>
        <taxon>Asteraceae</taxon>
        <taxon>Asteroideae</taxon>
        <taxon>Anthemideae</taxon>
        <taxon>Anthemidinae</taxon>
        <taxon>Tanacetum</taxon>
    </lineage>
</organism>
<reference evidence="2" key="1">
    <citation type="journal article" date="2019" name="Sci. Rep.">
        <title>Draft genome of Tanacetum cinerariifolium, the natural source of mosquito coil.</title>
        <authorList>
            <person name="Yamashiro T."/>
            <person name="Shiraishi A."/>
            <person name="Satake H."/>
            <person name="Nakayama K."/>
        </authorList>
    </citation>
    <scope>NUCLEOTIDE SEQUENCE</scope>
</reference>
<proteinExistence type="predicted"/>
<feature type="compositionally biased region" description="Low complexity" evidence="1">
    <location>
        <begin position="82"/>
        <end position="94"/>
    </location>
</feature>
<feature type="compositionally biased region" description="Basic and acidic residues" evidence="1">
    <location>
        <begin position="47"/>
        <end position="58"/>
    </location>
</feature>
<comment type="caution">
    <text evidence="2">The sequence shown here is derived from an EMBL/GenBank/DDBJ whole genome shotgun (WGS) entry which is preliminary data.</text>
</comment>
<evidence type="ECO:0008006" key="3">
    <source>
        <dbReference type="Google" id="ProtNLM"/>
    </source>
</evidence>
<feature type="region of interest" description="Disordered" evidence="1">
    <location>
        <begin position="37"/>
        <end position="97"/>
    </location>
</feature>
<evidence type="ECO:0000313" key="2">
    <source>
        <dbReference type="EMBL" id="GEU61068.1"/>
    </source>
</evidence>
<gene>
    <name evidence="2" type="ORF">Tci_033046</name>
</gene>
<evidence type="ECO:0000256" key="1">
    <source>
        <dbReference type="SAM" id="MobiDB-lite"/>
    </source>
</evidence>
<protein>
    <recommendedName>
        <fullName evidence="3">No apical meristem-associated C-terminal domain-containing protein</fullName>
    </recommendedName>
</protein>
<dbReference type="AlphaFoldDB" id="A0A6L2LHE5"/>
<dbReference type="EMBL" id="BKCJ010004443">
    <property type="protein sequence ID" value="GEU61068.1"/>
    <property type="molecule type" value="Genomic_DNA"/>
</dbReference>
<sequence length="168" mass="19297">MRVIKREILFGTKHSTFTTSKPSKWLEDAKQKYIVGGKYKWQNPESTQERRTRGRVTEEEPELYGDDVISRPSGAPRKSKAQRSTSSSVTSGSQKEQFSELMQQQILLDHEAKKESMDRKLSARLADCEIQKNEELKVLTFDTTGMNPEDASKIEALKDKIQATYFNF</sequence>
<name>A0A6L2LHE5_TANCI</name>
<accession>A0A6L2LHE5</accession>